<organism evidence="2 3">
    <name type="scientific">Cellulomonas edaphi</name>
    <dbReference type="NCBI Taxonomy" id="3053468"/>
    <lineage>
        <taxon>Bacteria</taxon>
        <taxon>Bacillati</taxon>
        <taxon>Actinomycetota</taxon>
        <taxon>Actinomycetes</taxon>
        <taxon>Micrococcales</taxon>
        <taxon>Cellulomonadaceae</taxon>
        <taxon>Cellulomonas</taxon>
    </lineage>
</organism>
<evidence type="ECO:0000256" key="1">
    <source>
        <dbReference type="SAM" id="MobiDB-lite"/>
    </source>
</evidence>
<keyword evidence="3" id="KW-1185">Reference proteome</keyword>
<evidence type="ECO:0000313" key="2">
    <source>
        <dbReference type="EMBL" id="MDM7830192.1"/>
    </source>
</evidence>
<accession>A0ABT7S3J7</accession>
<name>A0ABT7S3J7_9CELL</name>
<protein>
    <submittedName>
        <fullName evidence="2">Uncharacterized protein</fullName>
    </submittedName>
</protein>
<reference evidence="2 3" key="1">
    <citation type="submission" date="2023-06" db="EMBL/GenBank/DDBJ databases">
        <title>Cellulomonas sp. MW9 Whole genome sequence.</title>
        <authorList>
            <person name="Park S."/>
        </authorList>
    </citation>
    <scope>NUCLEOTIDE SEQUENCE [LARGE SCALE GENOMIC DNA]</scope>
    <source>
        <strain evidence="2 3">MW9</strain>
    </source>
</reference>
<dbReference type="RefSeq" id="WP_289444965.1">
    <property type="nucleotide sequence ID" value="NZ_JAUCGR010000001.1"/>
</dbReference>
<feature type="region of interest" description="Disordered" evidence="1">
    <location>
        <begin position="1"/>
        <end position="28"/>
    </location>
</feature>
<feature type="compositionally biased region" description="Polar residues" evidence="1">
    <location>
        <begin position="1"/>
        <end position="14"/>
    </location>
</feature>
<proteinExistence type="predicted"/>
<dbReference type="EMBL" id="JAUCGR010000001">
    <property type="protein sequence ID" value="MDM7830192.1"/>
    <property type="molecule type" value="Genomic_DNA"/>
</dbReference>
<gene>
    <name evidence="2" type="ORF">QRT05_02510</name>
</gene>
<comment type="caution">
    <text evidence="2">The sequence shown here is derived from an EMBL/GenBank/DDBJ whole genome shotgun (WGS) entry which is preliminary data.</text>
</comment>
<dbReference type="Proteomes" id="UP001321453">
    <property type="component" value="Unassembled WGS sequence"/>
</dbReference>
<evidence type="ECO:0000313" key="3">
    <source>
        <dbReference type="Proteomes" id="UP001321453"/>
    </source>
</evidence>
<sequence>MSVQENDTVATTAPGNHAFTEPNPFLSETGHLTVEGRVAPMQRTVNAVPTQRAND</sequence>